<evidence type="ECO:0000313" key="6">
    <source>
        <dbReference type="EMBL" id="KAK9913400.1"/>
    </source>
</evidence>
<evidence type="ECO:0000256" key="2">
    <source>
        <dbReference type="ARBA" id="ARBA00022670"/>
    </source>
</evidence>
<protein>
    <recommendedName>
        <fullName evidence="5">Ubiquitin-like protease family profile domain-containing protein</fullName>
    </recommendedName>
</protein>
<dbReference type="Proteomes" id="UP001457282">
    <property type="component" value="Unassembled WGS sequence"/>
</dbReference>
<evidence type="ECO:0000256" key="3">
    <source>
        <dbReference type="ARBA" id="ARBA00022801"/>
    </source>
</evidence>
<keyword evidence="7" id="KW-1185">Reference proteome</keyword>
<dbReference type="GO" id="GO:0006508">
    <property type="term" value="P:proteolysis"/>
    <property type="evidence" value="ECO:0007669"/>
    <property type="project" value="UniProtKB-KW"/>
</dbReference>
<evidence type="ECO:0000259" key="5">
    <source>
        <dbReference type="PROSITE" id="PS50600"/>
    </source>
</evidence>
<evidence type="ECO:0000256" key="1">
    <source>
        <dbReference type="ARBA" id="ARBA00005234"/>
    </source>
</evidence>
<name>A0AAW1VZZ5_RUBAR</name>
<dbReference type="SUPFAM" id="SSF54001">
    <property type="entry name" value="Cysteine proteinases"/>
    <property type="match status" value="1"/>
</dbReference>
<accession>A0AAW1VZZ5</accession>
<dbReference type="Pfam" id="PF02902">
    <property type="entry name" value="Peptidase_C48"/>
    <property type="match status" value="1"/>
</dbReference>
<dbReference type="AlphaFoldDB" id="A0AAW1VZZ5"/>
<dbReference type="InterPro" id="IPR003653">
    <property type="entry name" value="Peptidase_C48_C"/>
</dbReference>
<dbReference type="Gene3D" id="3.40.395.10">
    <property type="entry name" value="Adenoviral Proteinase, Chain A"/>
    <property type="match status" value="1"/>
</dbReference>
<comment type="similarity">
    <text evidence="1">Belongs to the peptidase C48 family.</text>
</comment>
<feature type="domain" description="Ubiquitin-like protease family profile" evidence="5">
    <location>
        <begin position="1"/>
        <end position="152"/>
    </location>
</feature>
<feature type="compositionally biased region" description="Basic residues" evidence="4">
    <location>
        <begin position="197"/>
        <end position="211"/>
    </location>
</feature>
<dbReference type="PROSITE" id="PS50600">
    <property type="entry name" value="ULP_PROTEASE"/>
    <property type="match status" value="1"/>
</dbReference>
<evidence type="ECO:0000256" key="4">
    <source>
        <dbReference type="SAM" id="MobiDB-lite"/>
    </source>
</evidence>
<keyword evidence="3" id="KW-0378">Hydrolase</keyword>
<comment type="caution">
    <text evidence="6">The sequence shown here is derived from an EMBL/GenBank/DDBJ whole genome shotgun (WGS) entry which is preliminary data.</text>
</comment>
<evidence type="ECO:0000313" key="7">
    <source>
        <dbReference type="Proteomes" id="UP001457282"/>
    </source>
</evidence>
<dbReference type="InterPro" id="IPR038765">
    <property type="entry name" value="Papain-like_cys_pep_sf"/>
</dbReference>
<feature type="region of interest" description="Disordered" evidence="4">
    <location>
        <begin position="192"/>
        <end position="211"/>
    </location>
</feature>
<keyword evidence="2" id="KW-0645">Protease</keyword>
<gene>
    <name evidence="6" type="ORF">M0R45_037218</name>
</gene>
<reference evidence="6 7" key="1">
    <citation type="journal article" date="2023" name="G3 (Bethesda)">
        <title>A chromosome-length genome assembly and annotation of blackberry (Rubus argutus, cv. 'Hillquist').</title>
        <authorList>
            <person name="Bruna T."/>
            <person name="Aryal R."/>
            <person name="Dudchenko O."/>
            <person name="Sargent D.J."/>
            <person name="Mead D."/>
            <person name="Buti M."/>
            <person name="Cavallini A."/>
            <person name="Hytonen T."/>
            <person name="Andres J."/>
            <person name="Pham M."/>
            <person name="Weisz D."/>
            <person name="Mascagni F."/>
            <person name="Usai G."/>
            <person name="Natali L."/>
            <person name="Bassil N."/>
            <person name="Fernandez G.E."/>
            <person name="Lomsadze A."/>
            <person name="Armour M."/>
            <person name="Olukolu B."/>
            <person name="Poorten T."/>
            <person name="Britton C."/>
            <person name="Davik J."/>
            <person name="Ashrafi H."/>
            <person name="Aiden E.L."/>
            <person name="Borodovsky M."/>
            <person name="Worthington M."/>
        </authorList>
    </citation>
    <scope>NUCLEOTIDE SEQUENCE [LARGE SCALE GENOMIC DNA]</scope>
    <source>
        <strain evidence="6">PI 553951</strain>
    </source>
</reference>
<proteinExistence type="inferred from homology"/>
<dbReference type="GO" id="GO:0008234">
    <property type="term" value="F:cysteine-type peptidase activity"/>
    <property type="evidence" value="ECO:0007669"/>
    <property type="project" value="InterPro"/>
</dbReference>
<organism evidence="6 7">
    <name type="scientific">Rubus argutus</name>
    <name type="common">Southern blackberry</name>
    <dbReference type="NCBI Taxonomy" id="59490"/>
    <lineage>
        <taxon>Eukaryota</taxon>
        <taxon>Viridiplantae</taxon>
        <taxon>Streptophyta</taxon>
        <taxon>Embryophyta</taxon>
        <taxon>Tracheophyta</taxon>
        <taxon>Spermatophyta</taxon>
        <taxon>Magnoliopsida</taxon>
        <taxon>eudicotyledons</taxon>
        <taxon>Gunneridae</taxon>
        <taxon>Pentapetalae</taxon>
        <taxon>rosids</taxon>
        <taxon>fabids</taxon>
        <taxon>Rosales</taxon>
        <taxon>Rosaceae</taxon>
        <taxon>Rosoideae</taxon>
        <taxon>Rosoideae incertae sedis</taxon>
        <taxon>Rubus</taxon>
    </lineage>
</organism>
<sequence>MLNDMNSIDLILHVIASPLLRTRSSPFTFTHFLHSRYRTKDDIACYRPHPTHIFIPLKDDIRDHWFLLVMKLSQKNAELWDSQPDTGSGARRVEKARAAMLLLQNIFANEMTKSQDVYYDFPSFPLSVPDGNPTNDNNHNSGIYVARHMQSYREKWFEGYNSNEQCSLLALEIVKHPKNKLHHLVTKAASGRVRNPTGRKCRSHRKRSTRV</sequence>
<dbReference type="EMBL" id="JBEDUW010000007">
    <property type="protein sequence ID" value="KAK9913400.1"/>
    <property type="molecule type" value="Genomic_DNA"/>
</dbReference>